<feature type="transmembrane region" description="Helical" evidence="1">
    <location>
        <begin position="53"/>
        <end position="71"/>
    </location>
</feature>
<evidence type="ECO:0000313" key="2">
    <source>
        <dbReference type="EMBL" id="MBZ4036966.1"/>
    </source>
</evidence>
<gene>
    <name evidence="2" type="ORF">K6T82_19520</name>
</gene>
<organism evidence="2 3">
    <name type="scientific">Flavobacterium potami</name>
    <dbReference type="NCBI Taxonomy" id="2872310"/>
    <lineage>
        <taxon>Bacteria</taxon>
        <taxon>Pseudomonadati</taxon>
        <taxon>Bacteroidota</taxon>
        <taxon>Flavobacteriia</taxon>
        <taxon>Flavobacteriales</taxon>
        <taxon>Flavobacteriaceae</taxon>
        <taxon>Flavobacterium</taxon>
    </lineage>
</organism>
<keyword evidence="1" id="KW-0472">Membrane</keyword>
<dbReference type="EMBL" id="JAINUY010000007">
    <property type="protein sequence ID" value="MBZ4036966.1"/>
    <property type="molecule type" value="Genomic_DNA"/>
</dbReference>
<keyword evidence="1" id="KW-0812">Transmembrane</keyword>
<evidence type="ECO:0000313" key="3">
    <source>
        <dbReference type="Proteomes" id="UP001139366"/>
    </source>
</evidence>
<keyword evidence="3" id="KW-1185">Reference proteome</keyword>
<evidence type="ECO:0000256" key="1">
    <source>
        <dbReference type="SAM" id="Phobius"/>
    </source>
</evidence>
<dbReference type="Proteomes" id="UP001139366">
    <property type="component" value="Unassembled WGS sequence"/>
</dbReference>
<reference evidence="2 3" key="1">
    <citation type="journal article" date="2023" name="Antonie Van Leeuwenhoek">
        <title>Flavobacterium potami sp. nov., a multi-metal resistance genes harbouring bacterium isolated from shallow river silt.</title>
        <authorList>
            <person name="Li S."/>
            <person name="Mao S."/>
            <person name="Mu W."/>
            <person name="Guo B."/>
            <person name="Li C."/>
            <person name="Zhu Q."/>
            <person name="Hou X."/>
            <person name="Zhao Y."/>
            <person name="Wei S."/>
            <person name="Liu H."/>
            <person name="Liu A."/>
        </authorList>
    </citation>
    <scope>NUCLEOTIDE SEQUENCE [LARGE SCALE GENOMIC DNA]</scope>
    <source>
        <strain evidence="2 3">17A</strain>
    </source>
</reference>
<comment type="caution">
    <text evidence="2">The sequence shown here is derived from an EMBL/GenBank/DDBJ whole genome shotgun (WGS) entry which is preliminary data.</text>
</comment>
<sequence>MEPNNFEKDFRDKLNQREIEPSNKAWDRLDAMLSVAEEKKTIKLNSKKSKRKWLYIAASFVGFLLVGTLFFNQNKNEVKTPETVIVEKETETQKESVTQPVLNSVDSVKTETAIAEKTSEEIVNKNKKNNSEPSEKISNKIIKNESNQVAESSIIIKNNQEKQSTNNQNVIAETSKKENVDQLLEAAENKVVAQNPIKKSKVKINASDLLNQVDGELELSFREKVITKVNKNLQDVKVALSNRNQKE</sequence>
<accession>A0A9X1KTJ0</accession>
<name>A0A9X1KTJ0_9FLAO</name>
<evidence type="ECO:0008006" key="4">
    <source>
        <dbReference type="Google" id="ProtNLM"/>
    </source>
</evidence>
<dbReference type="AlphaFoldDB" id="A0A9X1KTJ0"/>
<dbReference type="RefSeq" id="WP_223709726.1">
    <property type="nucleotide sequence ID" value="NZ_JAINUY010000007.1"/>
</dbReference>
<protein>
    <recommendedName>
        <fullName evidence="4">Anti-sigma factor</fullName>
    </recommendedName>
</protein>
<keyword evidence="1" id="KW-1133">Transmembrane helix</keyword>
<proteinExistence type="predicted"/>